<protein>
    <submittedName>
        <fullName evidence="2">Uncharacterized protein</fullName>
    </submittedName>
</protein>
<feature type="region of interest" description="Disordered" evidence="1">
    <location>
        <begin position="1"/>
        <end position="22"/>
    </location>
</feature>
<proteinExistence type="predicted"/>
<accession>J3M318</accession>
<sequence>MRPDSFPSSRRRWDEQVQDPTNTHESVTALFIRHHLYRRSFLCTHAYVQSPSHACIIR</sequence>
<dbReference type="HOGENOM" id="CLU_2982273_0_0_1"/>
<dbReference type="AlphaFoldDB" id="J3M318"/>
<reference evidence="2" key="1">
    <citation type="journal article" date="2013" name="Nat. Commun.">
        <title>Whole-genome sequencing of Oryza brachyantha reveals mechanisms underlying Oryza genome evolution.</title>
        <authorList>
            <person name="Chen J."/>
            <person name="Huang Q."/>
            <person name="Gao D."/>
            <person name="Wang J."/>
            <person name="Lang Y."/>
            <person name="Liu T."/>
            <person name="Li B."/>
            <person name="Bai Z."/>
            <person name="Luis Goicoechea J."/>
            <person name="Liang C."/>
            <person name="Chen C."/>
            <person name="Zhang W."/>
            <person name="Sun S."/>
            <person name="Liao Y."/>
            <person name="Zhang X."/>
            <person name="Yang L."/>
            <person name="Song C."/>
            <person name="Wang M."/>
            <person name="Shi J."/>
            <person name="Liu G."/>
            <person name="Liu J."/>
            <person name="Zhou H."/>
            <person name="Zhou W."/>
            <person name="Yu Q."/>
            <person name="An N."/>
            <person name="Chen Y."/>
            <person name="Cai Q."/>
            <person name="Wang B."/>
            <person name="Liu B."/>
            <person name="Min J."/>
            <person name="Huang Y."/>
            <person name="Wu H."/>
            <person name="Li Z."/>
            <person name="Zhang Y."/>
            <person name="Yin Y."/>
            <person name="Song W."/>
            <person name="Jiang J."/>
            <person name="Jackson S.A."/>
            <person name="Wing R.A."/>
            <person name="Wang J."/>
            <person name="Chen M."/>
        </authorList>
    </citation>
    <scope>NUCLEOTIDE SEQUENCE [LARGE SCALE GENOMIC DNA]</scope>
    <source>
        <strain evidence="2">cv. IRGC 101232</strain>
    </source>
</reference>
<organism evidence="2">
    <name type="scientific">Oryza brachyantha</name>
    <name type="common">malo sina</name>
    <dbReference type="NCBI Taxonomy" id="4533"/>
    <lineage>
        <taxon>Eukaryota</taxon>
        <taxon>Viridiplantae</taxon>
        <taxon>Streptophyta</taxon>
        <taxon>Embryophyta</taxon>
        <taxon>Tracheophyta</taxon>
        <taxon>Spermatophyta</taxon>
        <taxon>Magnoliopsida</taxon>
        <taxon>Liliopsida</taxon>
        <taxon>Poales</taxon>
        <taxon>Poaceae</taxon>
        <taxon>BOP clade</taxon>
        <taxon>Oryzoideae</taxon>
        <taxon>Oryzeae</taxon>
        <taxon>Oryzinae</taxon>
        <taxon>Oryza</taxon>
    </lineage>
</organism>
<dbReference type="Gramene" id="OB04G37930.1">
    <property type="protein sequence ID" value="OB04G37930.1"/>
    <property type="gene ID" value="OB04G37930"/>
</dbReference>
<name>J3M318_ORYBR</name>
<evidence type="ECO:0000313" key="2">
    <source>
        <dbReference type="EnsemblPlants" id="OB04G37930.1"/>
    </source>
</evidence>
<keyword evidence="3" id="KW-1185">Reference proteome</keyword>
<evidence type="ECO:0000256" key="1">
    <source>
        <dbReference type="SAM" id="MobiDB-lite"/>
    </source>
</evidence>
<dbReference type="Proteomes" id="UP000006038">
    <property type="component" value="Chromosome 4"/>
</dbReference>
<evidence type="ECO:0000313" key="3">
    <source>
        <dbReference type="Proteomes" id="UP000006038"/>
    </source>
</evidence>
<reference evidence="2" key="2">
    <citation type="submission" date="2013-04" db="UniProtKB">
        <authorList>
            <consortium name="EnsemblPlants"/>
        </authorList>
    </citation>
    <scope>IDENTIFICATION</scope>
</reference>
<dbReference type="EnsemblPlants" id="OB04G37930.1">
    <property type="protein sequence ID" value="OB04G37930.1"/>
    <property type="gene ID" value="OB04G37930"/>
</dbReference>